<protein>
    <submittedName>
        <fullName evidence="2">Uncharacterized protein</fullName>
    </submittedName>
</protein>
<dbReference type="EMBL" id="AZMJ01000592">
    <property type="protein sequence ID" value="ETI97485.1"/>
    <property type="molecule type" value="Genomic_DNA"/>
</dbReference>
<keyword evidence="1" id="KW-1133">Transmembrane helix</keyword>
<dbReference type="AlphaFoldDB" id="W1UVK3"/>
<evidence type="ECO:0000313" key="2">
    <source>
        <dbReference type="EMBL" id="ETI97485.1"/>
    </source>
</evidence>
<evidence type="ECO:0000313" key="3">
    <source>
        <dbReference type="Proteomes" id="UP000018855"/>
    </source>
</evidence>
<organism evidence="2 3">
    <name type="scientific">Veillonella dispar DORA_11</name>
    <dbReference type="NCBI Taxonomy" id="1403949"/>
    <lineage>
        <taxon>Bacteria</taxon>
        <taxon>Bacillati</taxon>
        <taxon>Bacillota</taxon>
        <taxon>Negativicutes</taxon>
        <taxon>Veillonellales</taxon>
        <taxon>Veillonellaceae</taxon>
        <taxon>Veillonella</taxon>
    </lineage>
</organism>
<name>W1UVK3_9FIRM</name>
<keyword evidence="1" id="KW-0812">Transmembrane</keyword>
<feature type="transmembrane region" description="Helical" evidence="1">
    <location>
        <begin position="24"/>
        <end position="43"/>
    </location>
</feature>
<comment type="caution">
    <text evidence="2">The sequence shown here is derived from an EMBL/GenBank/DDBJ whole genome shotgun (WGS) entry which is preliminary data.</text>
</comment>
<proteinExistence type="predicted"/>
<reference evidence="2 3" key="1">
    <citation type="submission" date="2013-12" db="EMBL/GenBank/DDBJ databases">
        <title>A Varibaculum cambriense genome reconstructed from a premature infant gut community with otherwise low bacterial novelty that shifts toward anaerobic metabolism during the third week of life.</title>
        <authorList>
            <person name="Brown C.T."/>
            <person name="Sharon I."/>
            <person name="Thomas B.C."/>
            <person name="Castelle C.J."/>
            <person name="Morowitz M.J."/>
            <person name="Banfield J.F."/>
        </authorList>
    </citation>
    <scope>NUCLEOTIDE SEQUENCE [LARGE SCALE GENOMIC DNA]</scope>
    <source>
        <strain evidence="3">DORA_11</strain>
    </source>
</reference>
<dbReference type="Proteomes" id="UP000018855">
    <property type="component" value="Unassembled WGS sequence"/>
</dbReference>
<sequence>MVYNLYTVKLERPKVVRYEHKYEGLYHMFSLLVRGVYYVYVIIDATIRFV</sequence>
<accession>W1UVK3</accession>
<gene>
    <name evidence="2" type="ORF">Q619_VDC00592G0030</name>
</gene>
<evidence type="ECO:0000256" key="1">
    <source>
        <dbReference type="SAM" id="Phobius"/>
    </source>
</evidence>
<keyword evidence="1" id="KW-0472">Membrane</keyword>